<organism evidence="1 2">
    <name type="scientific">Evansella caseinilytica</name>
    <dbReference type="NCBI Taxonomy" id="1503961"/>
    <lineage>
        <taxon>Bacteria</taxon>
        <taxon>Bacillati</taxon>
        <taxon>Bacillota</taxon>
        <taxon>Bacilli</taxon>
        <taxon>Bacillales</taxon>
        <taxon>Bacillaceae</taxon>
        <taxon>Evansella</taxon>
    </lineage>
</organism>
<evidence type="ECO:0008006" key="3">
    <source>
        <dbReference type="Google" id="ProtNLM"/>
    </source>
</evidence>
<accession>A0A1H3MA10</accession>
<evidence type="ECO:0000313" key="1">
    <source>
        <dbReference type="EMBL" id="SDY72865.1"/>
    </source>
</evidence>
<gene>
    <name evidence="1" type="ORF">SAMN05421736_103147</name>
</gene>
<proteinExistence type="predicted"/>
<sequence length="463" mass="51738">MFQTQLIKQILQGSHPLEQNQLTSRLFQGKHPLEKSIQLNIGQLFQGKITKIYPGSTAQLQLGGLVLTAKLEAQLEKGQQYWFRVIGGDGIPKLKVLEELPAVPQGRSVADAGVQAQVRTVVQQLGLPANPMVERLVHHLLQENIPFSSETIRQAGGLAAQLPLPTAADDSVDTVQVLMHMIKKGLPLTKETLLSIRSLHSSESFATNVSTLHHGLRETGQFPQLEQQLTRIIENSPALTLQGDKNLPLPLPLPSLIQMLGLQHEFDISNGHGKDNPSLAENVKTLKSLLLQYLQTTASTGGDQLRESAEFILQRLTAFQLLSSDTHGPMQQLIVQLPVSFGETLRDVTLQWEGRRQKNGQFDEDHCRILFYLQLETLKETVIDVQIQKRVVSLTIYNDSARPRSIDNIWLPVLKQNLLSSDYHLTSVKWIQPAKQEADKRVTKGKQPYASPQTHYQGVDIRI</sequence>
<dbReference type="STRING" id="1503961.SAMN05421736_103147"/>
<dbReference type="OrthoDB" id="2351076at2"/>
<dbReference type="EMBL" id="FNPI01000003">
    <property type="protein sequence ID" value="SDY72865.1"/>
    <property type="molecule type" value="Genomic_DNA"/>
</dbReference>
<keyword evidence="2" id="KW-1185">Reference proteome</keyword>
<dbReference type="Proteomes" id="UP000198935">
    <property type="component" value="Unassembled WGS sequence"/>
</dbReference>
<reference evidence="2" key="1">
    <citation type="submission" date="2016-10" db="EMBL/GenBank/DDBJ databases">
        <authorList>
            <person name="Varghese N."/>
            <person name="Submissions S."/>
        </authorList>
    </citation>
    <scope>NUCLEOTIDE SEQUENCE [LARGE SCALE GENOMIC DNA]</scope>
    <source>
        <strain evidence="2">SP</strain>
    </source>
</reference>
<name>A0A1H3MA10_9BACI</name>
<dbReference type="AlphaFoldDB" id="A0A1H3MA10"/>
<protein>
    <recommendedName>
        <fullName evidence="3">Flagellar hook-length control protein FliK</fullName>
    </recommendedName>
</protein>
<evidence type="ECO:0000313" key="2">
    <source>
        <dbReference type="Proteomes" id="UP000198935"/>
    </source>
</evidence>